<evidence type="ECO:0000256" key="4">
    <source>
        <dbReference type="ARBA" id="ARBA00023014"/>
    </source>
</evidence>
<proteinExistence type="predicted"/>
<keyword evidence="3" id="KW-0408">Iron</keyword>
<organism evidence="7 8">
    <name type="scientific">Duganella vulcania</name>
    <dbReference type="NCBI Taxonomy" id="2692166"/>
    <lineage>
        <taxon>Bacteria</taxon>
        <taxon>Pseudomonadati</taxon>
        <taxon>Pseudomonadota</taxon>
        <taxon>Betaproteobacteria</taxon>
        <taxon>Burkholderiales</taxon>
        <taxon>Oxalobacteraceae</taxon>
        <taxon>Telluria group</taxon>
        <taxon>Duganella</taxon>
    </lineage>
</organism>
<dbReference type="PROSITE" id="PS51296">
    <property type="entry name" value="RIESKE"/>
    <property type="match status" value="1"/>
</dbReference>
<reference evidence="7" key="1">
    <citation type="submission" date="2019-12" db="EMBL/GenBank/DDBJ databases">
        <title>Novel species isolated from a subtropical stream in China.</title>
        <authorList>
            <person name="Lu H."/>
        </authorList>
    </citation>
    <scope>NUCLEOTIDE SEQUENCE [LARGE SCALE GENOMIC DNA]</scope>
    <source>
        <strain evidence="7">FT81W</strain>
        <strain evidence="6 9">FT82W</strain>
    </source>
</reference>
<dbReference type="GO" id="GO:0051537">
    <property type="term" value="F:2 iron, 2 sulfur cluster binding"/>
    <property type="evidence" value="ECO:0007669"/>
    <property type="project" value="UniProtKB-KW"/>
</dbReference>
<dbReference type="GO" id="GO:0046872">
    <property type="term" value="F:metal ion binding"/>
    <property type="evidence" value="ECO:0007669"/>
    <property type="project" value="UniProtKB-KW"/>
</dbReference>
<dbReference type="EMBL" id="WWCW01000087">
    <property type="protein sequence ID" value="MYM89771.1"/>
    <property type="molecule type" value="Genomic_DNA"/>
</dbReference>
<sequence length="123" mass="13269">MADEDILVCAADAVLEGGKGVRFLVTAGGDDGTGFVVRYGGKVYGYLNRCAHVPIELDWAEGEFFESSGLYLMCSTHGAIYAPESGFCAGGPCKGGRLRPISVVERDQQIFWQPDDYVRPARA</sequence>
<dbReference type="PANTHER" id="PTHR40261">
    <property type="match status" value="1"/>
</dbReference>
<gene>
    <name evidence="7" type="ORF">GTP90_06810</name>
    <name evidence="6" type="ORF">GTP91_21645</name>
</gene>
<comment type="caution">
    <text evidence="7">The sequence shown here is derived from an EMBL/GenBank/DDBJ whole genome shotgun (WGS) entry which is preliminary data.</text>
</comment>
<evidence type="ECO:0000256" key="2">
    <source>
        <dbReference type="ARBA" id="ARBA00022723"/>
    </source>
</evidence>
<evidence type="ECO:0000313" key="8">
    <source>
        <dbReference type="Proteomes" id="UP000447355"/>
    </source>
</evidence>
<dbReference type="Proteomes" id="UP000447355">
    <property type="component" value="Unassembled WGS sequence"/>
</dbReference>
<dbReference type="PANTHER" id="PTHR40261:SF1">
    <property type="entry name" value="RIESKE DOMAIN-CONTAINING PROTEIN"/>
    <property type="match status" value="1"/>
</dbReference>
<evidence type="ECO:0000313" key="9">
    <source>
        <dbReference type="Proteomes" id="UP000470302"/>
    </source>
</evidence>
<dbReference type="CDD" id="cd03467">
    <property type="entry name" value="Rieske"/>
    <property type="match status" value="1"/>
</dbReference>
<accession>A0A845G7C4</accession>
<protein>
    <submittedName>
        <fullName evidence="7">Rieske 2Fe-2S domain-containing protein</fullName>
    </submittedName>
</protein>
<dbReference type="InterPro" id="IPR017941">
    <property type="entry name" value="Rieske_2Fe-2S"/>
</dbReference>
<evidence type="ECO:0000256" key="3">
    <source>
        <dbReference type="ARBA" id="ARBA00023004"/>
    </source>
</evidence>
<keyword evidence="1" id="KW-0001">2Fe-2S</keyword>
<evidence type="ECO:0000313" key="6">
    <source>
        <dbReference type="EMBL" id="MYM89771.1"/>
    </source>
</evidence>
<keyword evidence="2" id="KW-0479">Metal-binding</keyword>
<dbReference type="RefSeq" id="WP_117011662.1">
    <property type="nucleotide sequence ID" value="NZ_WWCW01000087.1"/>
</dbReference>
<keyword evidence="4" id="KW-0411">Iron-sulfur</keyword>
<dbReference type="EMBL" id="WWCX01000006">
    <property type="protein sequence ID" value="MYM93565.1"/>
    <property type="molecule type" value="Genomic_DNA"/>
</dbReference>
<dbReference type="AlphaFoldDB" id="A0A845GJI3"/>
<dbReference type="Pfam" id="PF00355">
    <property type="entry name" value="Rieske"/>
    <property type="match status" value="1"/>
</dbReference>
<dbReference type="Proteomes" id="UP000470302">
    <property type="component" value="Unassembled WGS sequence"/>
</dbReference>
<dbReference type="InterPro" id="IPR036922">
    <property type="entry name" value="Rieske_2Fe-2S_sf"/>
</dbReference>
<feature type="domain" description="Rieske" evidence="5">
    <location>
        <begin position="6"/>
        <end position="112"/>
    </location>
</feature>
<evidence type="ECO:0000256" key="1">
    <source>
        <dbReference type="ARBA" id="ARBA00022714"/>
    </source>
</evidence>
<dbReference type="Gene3D" id="2.102.10.10">
    <property type="entry name" value="Rieske [2Fe-2S] iron-sulphur domain"/>
    <property type="match status" value="1"/>
</dbReference>
<evidence type="ECO:0000259" key="5">
    <source>
        <dbReference type="PROSITE" id="PS51296"/>
    </source>
</evidence>
<accession>A0A845GJI3</accession>
<dbReference type="SUPFAM" id="SSF50022">
    <property type="entry name" value="ISP domain"/>
    <property type="match status" value="1"/>
</dbReference>
<name>A0A845GJI3_9BURK</name>
<evidence type="ECO:0000313" key="7">
    <source>
        <dbReference type="EMBL" id="MYM93565.1"/>
    </source>
</evidence>